<organism evidence="1 2">
    <name type="scientific">Strongyloides venezuelensis</name>
    <name type="common">Threadworm</name>
    <dbReference type="NCBI Taxonomy" id="75913"/>
    <lineage>
        <taxon>Eukaryota</taxon>
        <taxon>Metazoa</taxon>
        <taxon>Ecdysozoa</taxon>
        <taxon>Nematoda</taxon>
        <taxon>Chromadorea</taxon>
        <taxon>Rhabditida</taxon>
        <taxon>Tylenchina</taxon>
        <taxon>Panagrolaimomorpha</taxon>
        <taxon>Strongyloidoidea</taxon>
        <taxon>Strongyloididae</taxon>
        <taxon>Strongyloides</taxon>
    </lineage>
</organism>
<dbReference type="AlphaFoldDB" id="A0A0K0G1C0"/>
<name>A0A0K0G1C0_STRVS</name>
<proteinExistence type="predicted"/>
<evidence type="ECO:0000313" key="1">
    <source>
        <dbReference type="Proteomes" id="UP000035680"/>
    </source>
</evidence>
<reference evidence="2" key="2">
    <citation type="submission" date="2015-08" db="UniProtKB">
        <authorList>
            <consortium name="WormBaseParasite"/>
        </authorList>
    </citation>
    <scope>IDENTIFICATION</scope>
</reference>
<reference evidence="1" key="1">
    <citation type="submission" date="2014-07" db="EMBL/GenBank/DDBJ databases">
        <authorList>
            <person name="Martin A.A"/>
            <person name="De Silva N."/>
        </authorList>
    </citation>
    <scope>NUCLEOTIDE SEQUENCE</scope>
</reference>
<protein>
    <submittedName>
        <fullName evidence="2">RNase H domain-containing protein</fullName>
    </submittedName>
</protein>
<accession>A0A0K0G1C0</accession>
<evidence type="ECO:0000313" key="2">
    <source>
        <dbReference type="WBParaSite" id="SVE_1850900.1"/>
    </source>
</evidence>
<dbReference type="Proteomes" id="UP000035680">
    <property type="component" value="Unassembled WGS sequence"/>
</dbReference>
<dbReference type="STRING" id="75913.A0A0K0G1C0"/>
<keyword evidence="1" id="KW-1185">Reference proteome</keyword>
<dbReference type="WBParaSite" id="SVE_1850900.1">
    <property type="protein sequence ID" value="SVE_1850900.1"/>
    <property type="gene ID" value="SVE_1850900"/>
</dbReference>
<sequence>MDKFQEKMKAMREAIKVMTPEEREGFRREFELMAMRGRLNISHLIEQVKTNDGDEEFVKDFLAIVAGGPTSRESREQLKKEIGKPNINTTLLPLEFRKMIKKNKGVNARKEKLSNLTIFMLMAGTLLSKNTLKSFEEKKNLFEFFNIPTEKEEKVNWSEQLLTQSEQDRIKEVRKENGLKLIKYNAARYANARYPYNQRYVFWQTITNDSYVLKIIYEGYRIPIKEFPSSYKHPTYECYFNIDDIRFITKEIHRMLDDEIIFPLTDDELREVRFHLNPIFVHHGTRKDRIIVDCRNLNKINEKRLSKIINLTNDKTSKKRITYRKLASLLETDISMKFVYTNVMLYITPLYGVLTYGLIEQKKSYDNILNVNKNEINALLNLKTYVVQNKGIPIIDINKERYVNIFTGASEGAIGLYVKKFDLKIPRRFGKIKKECHIYIKELISIQVAINILVVKLKLRNLNPNTINLIIHCDNTTARSWIIKQKGNSELIHDFIFSRRPQYSSGYLKSGYGANASPYRAPMEFSGGDYNESKRKGSNGWATYPKNKGVIKSDEVELVMRNNSIYICKQLLNYVVKFVHDNNENFDEIVEVSIKKVENLIFNKEMNVAGSTPKSYNTKLSLEKINQDLTYLDISQQARKCFWKRYRSNSVNCIESTLRHWEEFILQKEYFKFSDVSLVSVDDNSHSVRSATVAGMLEKRVVIEKILEWGRWRSGDTLRQFYMKPTSR</sequence>